<dbReference type="EMBL" id="JAHLFV010000085">
    <property type="protein sequence ID" value="MBU3849686.1"/>
    <property type="molecule type" value="Genomic_DNA"/>
</dbReference>
<feature type="non-terminal residue" evidence="2">
    <location>
        <position position="1"/>
    </location>
</feature>
<proteinExistence type="predicted"/>
<organism evidence="2 3">
    <name type="scientific">Candidatus Treponema excrementipullorum</name>
    <dbReference type="NCBI Taxonomy" id="2838768"/>
    <lineage>
        <taxon>Bacteria</taxon>
        <taxon>Pseudomonadati</taxon>
        <taxon>Spirochaetota</taxon>
        <taxon>Spirochaetia</taxon>
        <taxon>Spirochaetales</taxon>
        <taxon>Treponemataceae</taxon>
        <taxon>Treponema</taxon>
    </lineage>
</organism>
<keyword evidence="1" id="KW-1133">Transmembrane helix</keyword>
<evidence type="ECO:0000313" key="2">
    <source>
        <dbReference type="EMBL" id="MBU3849686.1"/>
    </source>
</evidence>
<dbReference type="Proteomes" id="UP000823914">
    <property type="component" value="Unassembled WGS sequence"/>
</dbReference>
<protein>
    <submittedName>
        <fullName evidence="2">Uncharacterized protein</fullName>
    </submittedName>
</protein>
<evidence type="ECO:0000313" key="3">
    <source>
        <dbReference type="Proteomes" id="UP000823914"/>
    </source>
</evidence>
<reference evidence="2" key="2">
    <citation type="submission" date="2021-04" db="EMBL/GenBank/DDBJ databases">
        <authorList>
            <person name="Gilroy R."/>
        </authorList>
    </citation>
    <scope>NUCLEOTIDE SEQUENCE</scope>
    <source>
        <strain evidence="2">Gambia15-2214</strain>
    </source>
</reference>
<dbReference type="InterPro" id="IPR045708">
    <property type="entry name" value="DUF6064"/>
</dbReference>
<sequence>LSIAVYSGYQKKNKLLLALLTVWGLTGIKSLIFNAYEDIILLVCGLYGVVLLFKEIREHRQRSR</sequence>
<comment type="caution">
    <text evidence="2">The sequence shown here is derived from an EMBL/GenBank/DDBJ whole genome shotgun (WGS) entry which is preliminary data.</text>
</comment>
<name>A0A9E2L313_9SPIR</name>
<dbReference type="Pfam" id="PF19540">
    <property type="entry name" value="DUF6064"/>
    <property type="match status" value="1"/>
</dbReference>
<gene>
    <name evidence="2" type="ORF">IAA16_03890</name>
</gene>
<reference evidence="2" key="1">
    <citation type="journal article" date="2021" name="PeerJ">
        <title>Extensive microbial diversity within the chicken gut microbiome revealed by metagenomics and culture.</title>
        <authorList>
            <person name="Gilroy R."/>
            <person name="Ravi A."/>
            <person name="Getino M."/>
            <person name="Pursley I."/>
            <person name="Horton D.L."/>
            <person name="Alikhan N.F."/>
            <person name="Baker D."/>
            <person name="Gharbi K."/>
            <person name="Hall N."/>
            <person name="Watson M."/>
            <person name="Adriaenssens E.M."/>
            <person name="Foster-Nyarko E."/>
            <person name="Jarju S."/>
            <person name="Secka A."/>
            <person name="Antonio M."/>
            <person name="Oren A."/>
            <person name="Chaudhuri R.R."/>
            <person name="La Ragione R."/>
            <person name="Hildebrand F."/>
            <person name="Pallen M.J."/>
        </authorList>
    </citation>
    <scope>NUCLEOTIDE SEQUENCE</scope>
    <source>
        <strain evidence="2">Gambia15-2214</strain>
    </source>
</reference>
<feature type="transmembrane region" description="Helical" evidence="1">
    <location>
        <begin position="39"/>
        <end position="56"/>
    </location>
</feature>
<evidence type="ECO:0000256" key="1">
    <source>
        <dbReference type="SAM" id="Phobius"/>
    </source>
</evidence>
<keyword evidence="1" id="KW-0472">Membrane</keyword>
<accession>A0A9E2L313</accession>
<dbReference type="AlphaFoldDB" id="A0A9E2L313"/>
<keyword evidence="1" id="KW-0812">Transmembrane</keyword>
<feature type="transmembrane region" description="Helical" evidence="1">
    <location>
        <begin position="15"/>
        <end position="33"/>
    </location>
</feature>